<dbReference type="Proteomes" id="UP000028761">
    <property type="component" value="Chromosome 17"/>
</dbReference>
<keyword evidence="2" id="KW-1185">Reference proteome</keyword>
<accession>A0A8I5NWD3</accession>
<protein>
    <submittedName>
        <fullName evidence="1">Uncharacterized protein</fullName>
    </submittedName>
</protein>
<dbReference type="PANTHER" id="PTHR12138:SF162">
    <property type="entry name" value="CHROMOSOME UNDETERMINED SCAFFOLD_275, WHOLE GENOME SHOTGUN SEQUENCE"/>
    <property type="match status" value="1"/>
</dbReference>
<sequence>KVSVCHLFVTPTQPLASTDLFTCSIVLPLPEGHVVGIIKYLVFSDFLFCFVLRRNLALSSRPECNGAISAHCNLRLLGSSSSPCLSLPSSWDYRCLPPHSANFCIFFFLVEMGFCHVGQAGLELLTSGDPPASASQIAGITGMRHHAQLILYF</sequence>
<reference evidence="1" key="2">
    <citation type="submission" date="2025-08" db="UniProtKB">
        <authorList>
            <consortium name="Ensembl"/>
        </authorList>
    </citation>
    <scope>IDENTIFICATION</scope>
</reference>
<name>A0A8I5NWD3_PAPAN</name>
<evidence type="ECO:0000313" key="1">
    <source>
        <dbReference type="Ensembl" id="ENSPANP00000054774.1"/>
    </source>
</evidence>
<dbReference type="AlphaFoldDB" id="A0A8I5NWD3"/>
<reference evidence="1 2" key="1">
    <citation type="submission" date="2012-03" db="EMBL/GenBank/DDBJ databases">
        <title>Whole Genome Assembly of Papio anubis.</title>
        <authorList>
            <person name="Liu Y.L."/>
            <person name="Abraham K.A."/>
            <person name="Akbar H.A."/>
            <person name="Ali S.A."/>
            <person name="Anosike U.A."/>
            <person name="Aqrawi P.A."/>
            <person name="Arias F.A."/>
            <person name="Attaway T.A."/>
            <person name="Awwad R.A."/>
            <person name="Babu C.B."/>
            <person name="Bandaranaike D.B."/>
            <person name="Battles P.B."/>
            <person name="Bell A.B."/>
            <person name="Beltran B.B."/>
            <person name="Berhane-Mersha D.B."/>
            <person name="Bess C.B."/>
            <person name="Bickham C.B."/>
            <person name="Bolden T.B."/>
            <person name="Carter K.C."/>
            <person name="Chau D.C."/>
            <person name="Chavez A.C."/>
            <person name="Clerc-Blankenburg K.C."/>
            <person name="Coyle M.C."/>
            <person name="Dao M.D."/>
            <person name="Davila M.L.D."/>
            <person name="Davy-Carroll L.D."/>
            <person name="Denson S.D."/>
            <person name="Dinh H.D."/>
            <person name="Fernandez S.F."/>
            <person name="Fernando P.F."/>
            <person name="Forbes L.F."/>
            <person name="Francis C.F."/>
            <person name="Francisco L.F."/>
            <person name="Fu Q.F."/>
            <person name="Garcia-Iii R.G."/>
            <person name="Garrett T.G."/>
            <person name="Gross S.G."/>
            <person name="Gubbala S.G."/>
            <person name="Hirani K.H."/>
            <person name="Hogues M.H."/>
            <person name="Hollins B.H."/>
            <person name="Jackson L.J."/>
            <person name="Javaid M.J."/>
            <person name="Jhangiani S.J."/>
            <person name="Johnson A.J."/>
            <person name="Johnson B.J."/>
            <person name="Jones J.J."/>
            <person name="Joshi V.J."/>
            <person name="Kalu J.K."/>
            <person name="Khan N.K."/>
            <person name="Korchina V.K."/>
            <person name="Kovar C.K."/>
            <person name="Lago L.L."/>
            <person name="Lara F.L."/>
            <person name="Le T.-K.L."/>
            <person name="Lee S.L."/>
            <person name="Legall-Iii F.L."/>
            <person name="Lemon S.L."/>
            <person name="Liu J.L."/>
            <person name="Liu Y.-S.L."/>
            <person name="Liyanage D.L."/>
            <person name="Lopez J.L."/>
            <person name="Lorensuhewa L.L."/>
            <person name="Mata R.M."/>
            <person name="Mathew T.M."/>
            <person name="Mercado C.M."/>
            <person name="Mercado I.M."/>
            <person name="Morales K.M."/>
            <person name="Morgan M.M."/>
            <person name="Munidasa M.M."/>
            <person name="Ngo D.N."/>
            <person name="Nguyen L.N."/>
            <person name="Nguyen T.N."/>
            <person name="Nguyen N.N."/>
            <person name="Obregon M.O."/>
            <person name="Okwuonu G.O."/>
            <person name="Ongeri F.O."/>
            <person name="Onwere C.O."/>
            <person name="Osifeso I.O."/>
            <person name="Parra A.P."/>
            <person name="Patil S.P."/>
            <person name="Perez A.P."/>
            <person name="Perez Y.P."/>
            <person name="Pham C.P."/>
            <person name="Pu L.-L.P."/>
            <person name="Puazo M.P."/>
            <person name="Quiroz J.Q."/>
            <person name="Rouhana J.R."/>
            <person name="Ruiz M.R."/>
            <person name="Ruiz S.-J.R."/>
            <person name="Saada N.S."/>
            <person name="Santibanez J.S."/>
            <person name="Scheel M.S."/>
            <person name="Schneider B.S."/>
            <person name="Simmons D.S."/>
            <person name="Sisson I.S."/>
            <person name="Tang L.-Y.T."/>
            <person name="Thornton R.T."/>
            <person name="Tisius J.T."/>
            <person name="Toledanes G.T."/>
            <person name="Trejos Z.T."/>
            <person name="Usmani K.U."/>
            <person name="Varghese R.V."/>
            <person name="Vattathil S.V."/>
            <person name="Vee V.V."/>
            <person name="Walker D.W."/>
            <person name="Weissenberger G.W."/>
            <person name="White C.W."/>
            <person name="Williams A.W."/>
            <person name="Woodworth J.W."/>
            <person name="Wright R.W."/>
            <person name="Zhu Y.Z."/>
            <person name="Han Y.H."/>
            <person name="Newsham I.N."/>
            <person name="Nazareth L.N."/>
            <person name="Worley K.W."/>
            <person name="Muzny D.M."/>
            <person name="Rogers J.R."/>
            <person name="Gibbs R.G."/>
        </authorList>
    </citation>
    <scope>NUCLEOTIDE SEQUENCE [LARGE SCALE GENOMIC DNA]</scope>
</reference>
<dbReference type="GeneTree" id="ENSGT01150000286943"/>
<evidence type="ECO:0000313" key="2">
    <source>
        <dbReference type="Proteomes" id="UP000028761"/>
    </source>
</evidence>
<dbReference type="PRINTS" id="PR02045">
    <property type="entry name" value="F138DOMAIN"/>
</dbReference>
<dbReference type="Ensembl" id="ENSPANT00000074383.1">
    <property type="protein sequence ID" value="ENSPANP00000054774.1"/>
    <property type="gene ID" value="ENSPANG00000038058.1"/>
</dbReference>
<proteinExistence type="predicted"/>
<reference evidence="1" key="3">
    <citation type="submission" date="2025-09" db="UniProtKB">
        <authorList>
            <consortium name="Ensembl"/>
        </authorList>
    </citation>
    <scope>IDENTIFICATION</scope>
</reference>
<dbReference type="PANTHER" id="PTHR12138">
    <property type="entry name" value="PRIMATE-EXPANDED PROTEIN FAMILY"/>
    <property type="match status" value="1"/>
</dbReference>
<organism evidence="1 2">
    <name type="scientific">Papio anubis</name>
    <name type="common">Olive baboon</name>
    <dbReference type="NCBI Taxonomy" id="9555"/>
    <lineage>
        <taxon>Eukaryota</taxon>
        <taxon>Metazoa</taxon>
        <taxon>Chordata</taxon>
        <taxon>Craniata</taxon>
        <taxon>Vertebrata</taxon>
        <taxon>Euteleostomi</taxon>
        <taxon>Mammalia</taxon>
        <taxon>Eutheria</taxon>
        <taxon>Euarchontoglires</taxon>
        <taxon>Primates</taxon>
        <taxon>Haplorrhini</taxon>
        <taxon>Catarrhini</taxon>
        <taxon>Cercopithecidae</taxon>
        <taxon>Cercopithecinae</taxon>
        <taxon>Papio</taxon>
    </lineage>
</organism>